<dbReference type="Pfam" id="PF01553">
    <property type="entry name" value="Acyltransferase"/>
    <property type="match status" value="1"/>
</dbReference>
<dbReference type="CDD" id="cd07989">
    <property type="entry name" value="LPLAT_AGPAT-like"/>
    <property type="match status" value="1"/>
</dbReference>
<evidence type="ECO:0000313" key="4">
    <source>
        <dbReference type="EMBL" id="QXT63937.1"/>
    </source>
</evidence>
<dbReference type="Proteomes" id="UP000824504">
    <property type="component" value="Chromosome"/>
</dbReference>
<gene>
    <name evidence="4" type="ORF">KDB89_05640</name>
</gene>
<dbReference type="SMART" id="SM00563">
    <property type="entry name" value="PlsC"/>
    <property type="match status" value="1"/>
</dbReference>
<accession>A0ABX8SKP4</accession>
<feature type="domain" description="Phospholipid/glycerol acyltransferase" evidence="3">
    <location>
        <begin position="57"/>
        <end position="175"/>
    </location>
</feature>
<keyword evidence="1" id="KW-0808">Transferase</keyword>
<proteinExistence type="predicted"/>
<dbReference type="RefSeq" id="WP_219083863.1">
    <property type="nucleotide sequence ID" value="NZ_CP079216.1"/>
</dbReference>
<keyword evidence="5" id="KW-1185">Reference proteome</keyword>
<evidence type="ECO:0000256" key="2">
    <source>
        <dbReference type="ARBA" id="ARBA00023315"/>
    </source>
</evidence>
<dbReference type="PANTHER" id="PTHR10434:SF55">
    <property type="entry name" value="POSSIBLE ACYLTRANSFERASE"/>
    <property type="match status" value="1"/>
</dbReference>
<name>A0ABX8SKP4_9ACTN</name>
<evidence type="ECO:0000259" key="3">
    <source>
        <dbReference type="SMART" id="SM00563"/>
    </source>
</evidence>
<reference evidence="4 5" key="1">
    <citation type="submission" date="2021-07" db="EMBL/GenBank/DDBJ databases">
        <title>complete genome sequencing of Tessaracoccus sp.J1M15.</title>
        <authorList>
            <person name="Bae J.-W."/>
            <person name="Kim D.-y."/>
        </authorList>
    </citation>
    <scope>NUCLEOTIDE SEQUENCE [LARGE SCALE GENOMIC DNA]</scope>
    <source>
        <strain evidence="4 5">J1M15</strain>
    </source>
</reference>
<dbReference type="InterPro" id="IPR002123">
    <property type="entry name" value="Plipid/glycerol_acylTrfase"/>
</dbReference>
<evidence type="ECO:0000313" key="5">
    <source>
        <dbReference type="Proteomes" id="UP000824504"/>
    </source>
</evidence>
<organism evidence="4 5">
    <name type="scientific">Tessaracoccus palaemonis</name>
    <dbReference type="NCBI Taxonomy" id="2829499"/>
    <lineage>
        <taxon>Bacteria</taxon>
        <taxon>Bacillati</taxon>
        <taxon>Actinomycetota</taxon>
        <taxon>Actinomycetes</taxon>
        <taxon>Propionibacteriales</taxon>
        <taxon>Propionibacteriaceae</taxon>
        <taxon>Tessaracoccus</taxon>
    </lineage>
</organism>
<dbReference type="EMBL" id="CP079216">
    <property type="protein sequence ID" value="QXT63937.1"/>
    <property type="molecule type" value="Genomic_DNA"/>
</dbReference>
<sequence length="258" mass="28547">MSRDLATQPWKRPLSQVITEPASRTFRGLARFVNAVVPLVARRHWEGQDHIPQTGPVIVVATHISNADPVLLGEYLIWSGRWVHYLGKSDIWKVPVLGWLGRACEQIPVYRNTERASESLVHAREALAKGQLVAIYPEGTITRDPEGWPMTGRRGAAQLALMTGAPVVPVVQVGSDKILGGHRIELRRLFSGRHDVYLKAGPAIDLGGYEGRELTKELADEVTDRFLETLTAMRAELTGLTPPDGRWDMRVGGRVAAQ</sequence>
<keyword evidence="2 4" id="KW-0012">Acyltransferase</keyword>
<dbReference type="GO" id="GO:0016746">
    <property type="term" value="F:acyltransferase activity"/>
    <property type="evidence" value="ECO:0007669"/>
    <property type="project" value="UniProtKB-KW"/>
</dbReference>
<dbReference type="PANTHER" id="PTHR10434">
    <property type="entry name" value="1-ACYL-SN-GLYCEROL-3-PHOSPHATE ACYLTRANSFERASE"/>
    <property type="match status" value="1"/>
</dbReference>
<evidence type="ECO:0000256" key="1">
    <source>
        <dbReference type="ARBA" id="ARBA00022679"/>
    </source>
</evidence>
<protein>
    <submittedName>
        <fullName evidence="4">1-acyl-sn-glycerol-3-phosphate acyltransferase</fullName>
    </submittedName>
</protein>